<name>A0AAV2R4F3_MEGNR</name>
<dbReference type="Gene3D" id="3.90.190.10">
    <property type="entry name" value="Protein tyrosine phosphatase superfamily"/>
    <property type="match status" value="1"/>
</dbReference>
<sequence length="302" mass="34615">RFAHKLLLEILCNEDTSYPNQKFKEHLTQLTKPYNRTTALEAQYQKLRNIPVVFTYKIASKSENAKFHRDQSVLPADNRVIFLPPNAGSSHPVYINASRVDSLRKKDNFIVTEHPMSSTLPIAWKMVLEKQINVWVLLHTFPLDDEDFPSVLSMAPGILSLDIISQNTNQNFSQFDITVTSSANNQSHTCRVLQLNKWLYTQDLPSSSDSILALLQHLSTLDINSKPLLFSCKNGYSGCGVALALHMILSRMQEVEEVDVYRVVHCIRHSHSQFIGTLEQYEFLYKNISSYLHGYSIYNNMF</sequence>
<dbReference type="PANTHER" id="PTHR19134">
    <property type="entry name" value="RECEPTOR-TYPE TYROSINE-PROTEIN PHOSPHATASE"/>
    <property type="match status" value="1"/>
</dbReference>
<dbReference type="GO" id="GO:0048666">
    <property type="term" value="P:neuron development"/>
    <property type="evidence" value="ECO:0007669"/>
    <property type="project" value="UniProtKB-ARBA"/>
</dbReference>
<keyword evidence="4" id="KW-1185">Reference proteome</keyword>
<dbReference type="InterPro" id="IPR029021">
    <property type="entry name" value="Prot-tyrosine_phosphatase-like"/>
</dbReference>
<dbReference type="PANTHER" id="PTHR19134:SF449">
    <property type="entry name" value="TYROSINE-PROTEIN PHOSPHATASE 1"/>
    <property type="match status" value="1"/>
</dbReference>
<dbReference type="PRINTS" id="PR00700">
    <property type="entry name" value="PRTYPHPHTASE"/>
</dbReference>
<dbReference type="Proteomes" id="UP001497623">
    <property type="component" value="Unassembled WGS sequence"/>
</dbReference>
<evidence type="ECO:0000259" key="2">
    <source>
        <dbReference type="PROSITE" id="PS50056"/>
    </source>
</evidence>
<dbReference type="PROSITE" id="PS50056">
    <property type="entry name" value="TYR_PHOSPHATASE_2"/>
    <property type="match status" value="1"/>
</dbReference>
<dbReference type="SUPFAM" id="SSF52799">
    <property type="entry name" value="(Phosphotyrosine protein) phosphatases II"/>
    <property type="match status" value="1"/>
</dbReference>
<comment type="caution">
    <text evidence="3">The sequence shown here is derived from an EMBL/GenBank/DDBJ whole genome shotgun (WGS) entry which is preliminary data.</text>
</comment>
<dbReference type="PROSITE" id="PS50055">
    <property type="entry name" value="TYR_PHOSPHATASE_PTP"/>
    <property type="match status" value="1"/>
</dbReference>
<dbReference type="EMBL" id="CAXKWB010016225">
    <property type="protein sequence ID" value="CAL4115790.1"/>
    <property type="molecule type" value="Genomic_DNA"/>
</dbReference>
<dbReference type="CDD" id="cd00047">
    <property type="entry name" value="PTPc"/>
    <property type="match status" value="1"/>
</dbReference>
<organism evidence="3 4">
    <name type="scientific">Meganyctiphanes norvegica</name>
    <name type="common">Northern krill</name>
    <name type="synonym">Thysanopoda norvegica</name>
    <dbReference type="NCBI Taxonomy" id="48144"/>
    <lineage>
        <taxon>Eukaryota</taxon>
        <taxon>Metazoa</taxon>
        <taxon>Ecdysozoa</taxon>
        <taxon>Arthropoda</taxon>
        <taxon>Crustacea</taxon>
        <taxon>Multicrustacea</taxon>
        <taxon>Malacostraca</taxon>
        <taxon>Eumalacostraca</taxon>
        <taxon>Eucarida</taxon>
        <taxon>Euphausiacea</taxon>
        <taxon>Euphausiidae</taxon>
        <taxon>Meganyctiphanes</taxon>
    </lineage>
</organism>
<accession>A0AAV2R4F3</accession>
<dbReference type="SMART" id="SM00404">
    <property type="entry name" value="PTPc_motif"/>
    <property type="match status" value="1"/>
</dbReference>
<dbReference type="GO" id="GO:0004725">
    <property type="term" value="F:protein tyrosine phosphatase activity"/>
    <property type="evidence" value="ECO:0007669"/>
    <property type="project" value="InterPro"/>
</dbReference>
<dbReference type="AlphaFoldDB" id="A0AAV2R4F3"/>
<dbReference type="InterPro" id="IPR050348">
    <property type="entry name" value="Protein-Tyr_Phosphatase"/>
</dbReference>
<dbReference type="InterPro" id="IPR000387">
    <property type="entry name" value="Tyr_Pase_dom"/>
</dbReference>
<reference evidence="3 4" key="1">
    <citation type="submission" date="2024-05" db="EMBL/GenBank/DDBJ databases">
        <authorList>
            <person name="Wallberg A."/>
        </authorList>
    </citation>
    <scope>NUCLEOTIDE SEQUENCE [LARGE SCALE GENOMIC DNA]</scope>
</reference>
<evidence type="ECO:0000259" key="1">
    <source>
        <dbReference type="PROSITE" id="PS50055"/>
    </source>
</evidence>
<protein>
    <submittedName>
        <fullName evidence="3">Uncharacterized protein</fullName>
    </submittedName>
</protein>
<feature type="domain" description="Tyrosine specific protein phosphatases" evidence="2">
    <location>
        <begin position="209"/>
        <end position="282"/>
    </location>
</feature>
<evidence type="ECO:0000313" key="4">
    <source>
        <dbReference type="Proteomes" id="UP001497623"/>
    </source>
</evidence>
<feature type="domain" description="Tyrosine-protein phosphatase" evidence="1">
    <location>
        <begin position="40"/>
        <end position="291"/>
    </location>
</feature>
<dbReference type="SMART" id="SM00194">
    <property type="entry name" value="PTPc"/>
    <property type="match status" value="1"/>
</dbReference>
<gene>
    <name evidence="3" type="ORF">MNOR_LOCUS20739</name>
</gene>
<dbReference type="InterPro" id="IPR003595">
    <property type="entry name" value="Tyr_Pase_cat"/>
</dbReference>
<evidence type="ECO:0000313" key="3">
    <source>
        <dbReference type="EMBL" id="CAL4115790.1"/>
    </source>
</evidence>
<dbReference type="InterPro" id="IPR000242">
    <property type="entry name" value="PTP_cat"/>
</dbReference>
<feature type="non-terminal residue" evidence="3">
    <location>
        <position position="1"/>
    </location>
</feature>
<proteinExistence type="predicted"/>
<dbReference type="Pfam" id="PF00102">
    <property type="entry name" value="Y_phosphatase"/>
    <property type="match status" value="1"/>
</dbReference>